<dbReference type="EMBL" id="ABDF02000087">
    <property type="protein sequence ID" value="EHK18047.1"/>
    <property type="molecule type" value="Genomic_DNA"/>
</dbReference>
<dbReference type="OrthoDB" id="5365129at2759"/>
<proteinExistence type="predicted"/>
<keyword evidence="2" id="KW-1185">Reference proteome</keyword>
<organism evidence="1 2">
    <name type="scientific">Hypocrea virens (strain Gv29-8 / FGSC 10586)</name>
    <name type="common">Gliocladium virens</name>
    <name type="synonym">Trichoderma virens</name>
    <dbReference type="NCBI Taxonomy" id="413071"/>
    <lineage>
        <taxon>Eukaryota</taxon>
        <taxon>Fungi</taxon>
        <taxon>Dikarya</taxon>
        <taxon>Ascomycota</taxon>
        <taxon>Pezizomycotina</taxon>
        <taxon>Sordariomycetes</taxon>
        <taxon>Hypocreomycetidae</taxon>
        <taxon>Hypocreales</taxon>
        <taxon>Hypocreaceae</taxon>
        <taxon>Trichoderma</taxon>
    </lineage>
</organism>
<gene>
    <name evidence="1" type="ORF">TRIVIDRAFT_67261</name>
</gene>
<dbReference type="Proteomes" id="UP000007115">
    <property type="component" value="Unassembled WGS sequence"/>
</dbReference>
<dbReference type="OMA" id="DAVCIAW"/>
<comment type="caution">
    <text evidence="1">The sequence shown here is derived from an EMBL/GenBank/DDBJ whole genome shotgun (WGS) entry which is preliminary data.</text>
</comment>
<dbReference type="InParanoid" id="G9N5K5"/>
<accession>G9N5K5</accession>
<dbReference type="HOGENOM" id="CLU_046577_2_0_1"/>
<dbReference type="GeneID" id="25796930"/>
<dbReference type="AlphaFoldDB" id="G9N5K5"/>
<dbReference type="eggNOG" id="ENOG502SNA7">
    <property type="taxonomic scope" value="Eukaryota"/>
</dbReference>
<protein>
    <submittedName>
        <fullName evidence="1">Uncharacterized protein</fullName>
    </submittedName>
</protein>
<name>G9N5K5_HYPVG</name>
<reference evidence="1 2" key="1">
    <citation type="journal article" date="2011" name="Genome Biol.">
        <title>Comparative genome sequence analysis underscores mycoparasitism as the ancestral life style of Trichoderma.</title>
        <authorList>
            <person name="Kubicek C.P."/>
            <person name="Herrera-Estrella A."/>
            <person name="Seidl-Seiboth V."/>
            <person name="Martinez D.A."/>
            <person name="Druzhinina I.S."/>
            <person name="Thon M."/>
            <person name="Zeilinger S."/>
            <person name="Casas-Flores S."/>
            <person name="Horwitz B.A."/>
            <person name="Mukherjee P.K."/>
            <person name="Mukherjee M."/>
            <person name="Kredics L."/>
            <person name="Alcaraz L.D."/>
            <person name="Aerts A."/>
            <person name="Antal Z."/>
            <person name="Atanasova L."/>
            <person name="Cervantes-Badillo M.G."/>
            <person name="Challacombe J."/>
            <person name="Chertkov O."/>
            <person name="McCluskey K."/>
            <person name="Coulpier F."/>
            <person name="Deshpande N."/>
            <person name="von Doehren H."/>
            <person name="Ebbole D.J."/>
            <person name="Esquivel-Naranjo E.U."/>
            <person name="Fekete E."/>
            <person name="Flipphi M."/>
            <person name="Glaser F."/>
            <person name="Gomez-Rodriguez E.Y."/>
            <person name="Gruber S."/>
            <person name="Han C."/>
            <person name="Henrissat B."/>
            <person name="Hermosa R."/>
            <person name="Hernandez-Onate M."/>
            <person name="Karaffa L."/>
            <person name="Kosti I."/>
            <person name="Le Crom S."/>
            <person name="Lindquist E."/>
            <person name="Lucas S."/>
            <person name="Luebeck M."/>
            <person name="Luebeck P.S."/>
            <person name="Margeot A."/>
            <person name="Metz B."/>
            <person name="Misra M."/>
            <person name="Nevalainen H."/>
            <person name="Omann M."/>
            <person name="Packer N."/>
            <person name="Perrone G."/>
            <person name="Uresti-Rivera E.E."/>
            <person name="Salamov A."/>
            <person name="Schmoll M."/>
            <person name="Seiboth B."/>
            <person name="Shapiro H."/>
            <person name="Sukno S."/>
            <person name="Tamayo-Ramos J.A."/>
            <person name="Tisch D."/>
            <person name="Wiest A."/>
            <person name="Wilkinson H.H."/>
            <person name="Zhang M."/>
            <person name="Coutinho P.M."/>
            <person name="Kenerley C.M."/>
            <person name="Monte E."/>
            <person name="Baker S.E."/>
            <person name="Grigoriev I.V."/>
        </authorList>
    </citation>
    <scope>NUCLEOTIDE SEQUENCE [LARGE SCALE GENOMIC DNA]</scope>
    <source>
        <strain evidence="2">Gv29-8 / FGSC 10586</strain>
    </source>
</reference>
<dbReference type="STRING" id="413071.G9N5K5"/>
<dbReference type="VEuPathDB" id="FungiDB:TRIVIDRAFT_67261"/>
<evidence type="ECO:0000313" key="2">
    <source>
        <dbReference type="Proteomes" id="UP000007115"/>
    </source>
</evidence>
<evidence type="ECO:0000313" key="1">
    <source>
        <dbReference type="EMBL" id="EHK18047.1"/>
    </source>
</evidence>
<sequence>MDAIGLVSGILGIVDFFQSNFKPGEVKGNLIRIKAGLAQGDDEVDIEGNIAAVYAWDQSHNYMGKSNGGQYIKEGDFGDFVMDQFVDGKRIGYAAVTADKDAVCIAWITITMNDGTPKGAWTGDIGSDCGQAWYPSNEIAGTLKDSNESYFPRCTWLDGDRSGDATVAAMKFSVAAYGNEVQKTVEYKNQCHFTLWRPVTGAIAGKPGKRSDMPRKAWMENRLVVSEIPQHKASDLCNSTTSWGPDFVGSDGMFCDMHTKTLSPVCSFHDTDGCIEVDVDEKTIAKRFTVAKRQVVEKHKSYGKVSQWS</sequence>
<dbReference type="RefSeq" id="XP_013952246.1">
    <property type="nucleotide sequence ID" value="XM_014096771.1"/>
</dbReference>